<proteinExistence type="predicted"/>
<feature type="compositionally biased region" description="Low complexity" evidence="7">
    <location>
        <begin position="532"/>
        <end position="550"/>
    </location>
</feature>
<evidence type="ECO:0000259" key="8">
    <source>
        <dbReference type="PROSITE" id="PS50011"/>
    </source>
</evidence>
<evidence type="ECO:0000256" key="2">
    <source>
        <dbReference type="ARBA" id="ARBA00022679"/>
    </source>
</evidence>
<keyword evidence="3 6" id="KW-0547">Nucleotide-binding</keyword>
<organism evidence="9 10">
    <name type="scientific">Saitoella complicata (strain BCRC 22490 / CBS 7301 / JCM 7358 / NBRC 10748 / NRRL Y-17804)</name>
    <dbReference type="NCBI Taxonomy" id="698492"/>
    <lineage>
        <taxon>Eukaryota</taxon>
        <taxon>Fungi</taxon>
        <taxon>Dikarya</taxon>
        <taxon>Ascomycota</taxon>
        <taxon>Taphrinomycotina</taxon>
        <taxon>Taphrinomycotina incertae sedis</taxon>
        <taxon>Saitoella</taxon>
    </lineage>
</organism>
<dbReference type="GO" id="GO:0033316">
    <property type="term" value="P:meiotic spindle assembly checkpoint signaling"/>
    <property type="evidence" value="ECO:0007669"/>
    <property type="project" value="TreeGrafter"/>
</dbReference>
<feature type="compositionally biased region" description="Polar residues" evidence="7">
    <location>
        <begin position="250"/>
        <end position="265"/>
    </location>
</feature>
<feature type="region of interest" description="Disordered" evidence="7">
    <location>
        <begin position="1"/>
        <end position="32"/>
    </location>
</feature>
<feature type="compositionally biased region" description="Low complexity" evidence="7">
    <location>
        <begin position="508"/>
        <end position="517"/>
    </location>
</feature>
<dbReference type="InterPro" id="IPR017441">
    <property type="entry name" value="Protein_kinase_ATP_BS"/>
</dbReference>
<keyword evidence="1" id="KW-0723">Serine/threonine-protein kinase</keyword>
<name>A0A0E9N821_SAICN</name>
<protein>
    <recommendedName>
        <fullName evidence="8">Protein kinase domain-containing protein</fullName>
    </recommendedName>
</protein>
<dbReference type="InterPro" id="IPR011009">
    <property type="entry name" value="Kinase-like_dom_sf"/>
</dbReference>
<dbReference type="Gene3D" id="3.30.200.20">
    <property type="entry name" value="Phosphorylase Kinase, domain 1"/>
    <property type="match status" value="1"/>
</dbReference>
<feature type="compositionally biased region" description="Polar residues" evidence="7">
    <location>
        <begin position="440"/>
        <end position="459"/>
    </location>
</feature>
<feature type="binding site" evidence="6">
    <location>
        <position position="647"/>
    </location>
    <ligand>
        <name>ATP</name>
        <dbReference type="ChEBI" id="CHEBI:30616"/>
    </ligand>
</feature>
<dbReference type="PANTHER" id="PTHR22974:SF21">
    <property type="entry name" value="DUAL SPECIFICITY PROTEIN KINASE TTK"/>
    <property type="match status" value="1"/>
</dbReference>
<dbReference type="GO" id="GO:0004674">
    <property type="term" value="F:protein serine/threonine kinase activity"/>
    <property type="evidence" value="ECO:0007669"/>
    <property type="project" value="UniProtKB-KW"/>
</dbReference>
<dbReference type="PANTHER" id="PTHR22974">
    <property type="entry name" value="MIXED LINEAGE PROTEIN KINASE"/>
    <property type="match status" value="1"/>
</dbReference>
<evidence type="ECO:0000313" key="10">
    <source>
        <dbReference type="Proteomes" id="UP000033140"/>
    </source>
</evidence>
<dbReference type="GO" id="GO:0007094">
    <property type="term" value="P:mitotic spindle assembly checkpoint signaling"/>
    <property type="evidence" value="ECO:0007669"/>
    <property type="project" value="TreeGrafter"/>
</dbReference>
<dbReference type="Pfam" id="PF00069">
    <property type="entry name" value="Pkinase"/>
    <property type="match status" value="1"/>
</dbReference>
<dbReference type="InterPro" id="IPR000719">
    <property type="entry name" value="Prot_kinase_dom"/>
</dbReference>
<keyword evidence="2" id="KW-0808">Transferase</keyword>
<dbReference type="PROSITE" id="PS50011">
    <property type="entry name" value="PROTEIN_KINASE_DOM"/>
    <property type="match status" value="1"/>
</dbReference>
<gene>
    <name evidence="9" type="ORF">G7K_0219-t1</name>
</gene>
<dbReference type="CDD" id="cd14131">
    <property type="entry name" value="PKc_Mps1"/>
    <property type="match status" value="1"/>
</dbReference>
<keyword evidence="4" id="KW-0418">Kinase</keyword>
<feature type="domain" description="Protein kinase" evidence="8">
    <location>
        <begin position="619"/>
        <end position="915"/>
    </location>
</feature>
<evidence type="ECO:0000313" key="9">
    <source>
        <dbReference type="EMBL" id="GAO45974.1"/>
    </source>
</evidence>
<dbReference type="GO" id="GO:0000776">
    <property type="term" value="C:kinetochore"/>
    <property type="evidence" value="ECO:0007669"/>
    <property type="project" value="TreeGrafter"/>
</dbReference>
<keyword evidence="10" id="KW-1185">Reference proteome</keyword>
<dbReference type="GO" id="GO:0098813">
    <property type="term" value="P:nuclear chromosome segregation"/>
    <property type="evidence" value="ECO:0007669"/>
    <property type="project" value="UniProtKB-ARBA"/>
</dbReference>
<dbReference type="GO" id="GO:0004712">
    <property type="term" value="F:protein serine/threonine/tyrosine kinase activity"/>
    <property type="evidence" value="ECO:0007669"/>
    <property type="project" value="TreeGrafter"/>
</dbReference>
<dbReference type="SUPFAM" id="SSF56112">
    <property type="entry name" value="Protein kinase-like (PK-like)"/>
    <property type="match status" value="1"/>
</dbReference>
<dbReference type="Gene3D" id="1.10.510.10">
    <property type="entry name" value="Transferase(Phosphotransferase) domain 1"/>
    <property type="match status" value="1"/>
</dbReference>
<evidence type="ECO:0000256" key="1">
    <source>
        <dbReference type="ARBA" id="ARBA00022527"/>
    </source>
</evidence>
<dbReference type="PROSITE" id="PS00107">
    <property type="entry name" value="PROTEIN_KINASE_ATP"/>
    <property type="match status" value="1"/>
</dbReference>
<keyword evidence="5 6" id="KW-0067">ATP-binding</keyword>
<dbReference type="GO" id="GO:0005524">
    <property type="term" value="F:ATP binding"/>
    <property type="evidence" value="ECO:0007669"/>
    <property type="project" value="UniProtKB-UniRule"/>
</dbReference>
<evidence type="ECO:0000256" key="7">
    <source>
        <dbReference type="SAM" id="MobiDB-lite"/>
    </source>
</evidence>
<feature type="compositionally biased region" description="Basic and acidic residues" evidence="7">
    <location>
        <begin position="193"/>
        <end position="212"/>
    </location>
</feature>
<reference evidence="9 10" key="1">
    <citation type="journal article" date="2011" name="J. Gen. Appl. Microbiol.">
        <title>Draft genome sequencing of the enigmatic yeast Saitoella complicata.</title>
        <authorList>
            <person name="Nishida H."/>
            <person name="Hamamoto M."/>
            <person name="Sugiyama J."/>
        </authorList>
    </citation>
    <scope>NUCLEOTIDE SEQUENCE [LARGE SCALE GENOMIC DNA]</scope>
    <source>
        <strain evidence="9 10">NRRL Y-17804</strain>
    </source>
</reference>
<dbReference type="FunFam" id="3.30.200.20:FF:000131">
    <property type="entry name" value="Dual specificity protein kinase TTK"/>
    <property type="match status" value="1"/>
</dbReference>
<dbReference type="Proteomes" id="UP000033140">
    <property type="component" value="Unassembled WGS sequence"/>
</dbReference>
<feature type="compositionally biased region" description="Low complexity" evidence="7">
    <location>
        <begin position="325"/>
        <end position="338"/>
    </location>
</feature>
<reference evidence="9 10" key="3">
    <citation type="journal article" date="2015" name="Genome Announc.">
        <title>Draft Genome Sequence of the Archiascomycetous Yeast Saitoella complicata.</title>
        <authorList>
            <person name="Yamauchi K."/>
            <person name="Kondo S."/>
            <person name="Hamamoto M."/>
            <person name="Takahashi Y."/>
            <person name="Ogura Y."/>
            <person name="Hayashi T."/>
            <person name="Nishida H."/>
        </authorList>
    </citation>
    <scope>NUCLEOTIDE SEQUENCE [LARGE SCALE GENOMIC DNA]</scope>
    <source>
        <strain evidence="9 10">NRRL Y-17804</strain>
    </source>
</reference>
<dbReference type="InterPro" id="IPR008271">
    <property type="entry name" value="Ser/Thr_kinase_AS"/>
</dbReference>
<feature type="region of interest" description="Disordered" evidence="7">
    <location>
        <begin position="154"/>
        <end position="550"/>
    </location>
</feature>
<dbReference type="AlphaFoldDB" id="A0A0E9N821"/>
<reference evidence="9 10" key="2">
    <citation type="journal article" date="2014" name="J. Gen. Appl. Microbiol.">
        <title>The early diverging ascomycetous budding yeast Saitoella complicata has three histone deacetylases belonging to the Clr6, Hos2, and Rpd3 lineages.</title>
        <authorList>
            <person name="Nishida H."/>
            <person name="Matsumoto T."/>
            <person name="Kondo S."/>
            <person name="Hamamoto M."/>
            <person name="Yoshikawa H."/>
        </authorList>
    </citation>
    <scope>NUCLEOTIDE SEQUENCE [LARGE SCALE GENOMIC DNA]</scope>
    <source>
        <strain evidence="9 10">NRRL Y-17804</strain>
    </source>
</reference>
<dbReference type="GO" id="GO:0034501">
    <property type="term" value="P:protein localization to kinetochore"/>
    <property type="evidence" value="ECO:0007669"/>
    <property type="project" value="TreeGrafter"/>
</dbReference>
<dbReference type="InterPro" id="IPR027084">
    <property type="entry name" value="Mps1_cat"/>
</dbReference>
<sequence length="968" mass="106236">MLSGRSSLSPRRMSSTTTSVPAPIGLGDISLDDSDDAEFKFESTYMKQLLAEEKGSVPSPRPAPVPSIATVSSTTPAALSSGGDYCRQPLLPTDTNTLAPALASSTIPETPGAAAFKSSRGVLGASARHKRVGRLGLGAPKRVTRLSDGVVVESEMEDVEGNRRVSGGGVSENEEHARRSEERASSGSPVMSRRGDEDAMMRSERDYRRESLVSKAEATMRALDEFKRSSSSRRSPSPQAMDYQREAPRYTSTEQYGRTISSRQSPEPRAERDYAPERESRRTSGSTVPSLRESVTSYSTRRTSTESAASRRLSNGNNFAKPRDSLGSSSSRVSMSSSAYRPRESFGSSTTEARPTSSIPETPAAFDDFEAWRRSVTGSVTMKISPPPASRVEGSDASSLPTQPPESAVLGKPVNASTPERNIPRRSESPMDVDMARPTIGQSRRSYSPSTVNTESTVRQAPRHDIDLVPPVVLQPSIRRSTSPVMRREESPVVLNSIARDERQPHRSSSGRLSSNSMGVTPPPREEREPVRTTTPSHPPSRRAATPKAPAPAFVQEAVVVPQSAPVQAPAPVPTSAPASVQMPAPVQQTPVQVTDQVVPTKPAQAKAKPMIALNGRVYTRLDIIGRGGSSKVFKVITPNNRIFALKKVSFDKADYQAIAGYKNEIALLNKLKGNERIVTLFDSEINDAKGYLMMLMECGEIDLAHMLQKQAGQPVNMNFIRLYWQHMLQAVQAIHEMKIVHSDLKPANFLLVEGQLKLIDFGIAKAIGNDTTNIHRDSQIGTVNYMSPEAISDVNAVPSAFPVPGQPQERLLKLGRPSDVWSLGCILYQMVYGRTPFAHLTIMQKIQYIPNPTYLVTFPEMAVPLPSTSDQKVEELNIKAVPVEADLLRVMKTCLERDQKKRMTIPELLEDPFLKPGARWNGKEEMRGLNLQTLKTLMQQCFEAGRDGMFKELEDEHVQEVWRKLAK</sequence>
<feature type="compositionally biased region" description="Polar residues" evidence="7">
    <location>
        <begin position="346"/>
        <end position="360"/>
    </location>
</feature>
<feature type="compositionally biased region" description="Polar residues" evidence="7">
    <location>
        <begin position="1"/>
        <end position="20"/>
    </location>
</feature>
<dbReference type="EMBL" id="BACD03000001">
    <property type="protein sequence ID" value="GAO45974.1"/>
    <property type="molecule type" value="Genomic_DNA"/>
</dbReference>
<dbReference type="OMA" id="MFQGNTE"/>
<dbReference type="PROSITE" id="PS00108">
    <property type="entry name" value="PROTEIN_KINASE_ST"/>
    <property type="match status" value="1"/>
</dbReference>
<feature type="compositionally biased region" description="Low complexity" evidence="7">
    <location>
        <begin position="292"/>
        <end position="314"/>
    </location>
</feature>
<evidence type="ECO:0000256" key="4">
    <source>
        <dbReference type="ARBA" id="ARBA00022777"/>
    </source>
</evidence>
<feature type="compositionally biased region" description="Basic and acidic residues" evidence="7">
    <location>
        <begin position="173"/>
        <end position="184"/>
    </location>
</feature>
<evidence type="ECO:0000256" key="3">
    <source>
        <dbReference type="ARBA" id="ARBA00022741"/>
    </source>
</evidence>
<dbReference type="FunFam" id="1.10.510.10:FF:000224">
    <property type="entry name" value="serine/threonine-protein kinase mph1 isoform X1"/>
    <property type="match status" value="1"/>
</dbReference>
<accession>A0A0E9N821</accession>
<evidence type="ECO:0000256" key="6">
    <source>
        <dbReference type="PROSITE-ProRule" id="PRU10141"/>
    </source>
</evidence>
<comment type="caution">
    <text evidence="9">The sequence shown here is derived from an EMBL/GenBank/DDBJ whole genome shotgun (WGS) entry which is preliminary data.</text>
</comment>
<feature type="compositionally biased region" description="Basic and acidic residues" evidence="7">
    <location>
        <begin position="266"/>
        <end position="282"/>
    </location>
</feature>
<evidence type="ECO:0000256" key="5">
    <source>
        <dbReference type="ARBA" id="ARBA00022840"/>
    </source>
</evidence>
<dbReference type="SMART" id="SM00220">
    <property type="entry name" value="S_TKc"/>
    <property type="match status" value="1"/>
</dbReference>
<dbReference type="GO" id="GO:0005634">
    <property type="term" value="C:nucleus"/>
    <property type="evidence" value="ECO:0007669"/>
    <property type="project" value="TreeGrafter"/>
</dbReference>
<dbReference type="STRING" id="698492.A0A0E9N821"/>